<dbReference type="Proteomes" id="UP000239614">
    <property type="component" value="Unassembled WGS sequence"/>
</dbReference>
<dbReference type="EMBL" id="PVXN01000053">
    <property type="protein sequence ID" value="PRR70898.1"/>
    <property type="molecule type" value="Genomic_DNA"/>
</dbReference>
<name>A0A2T0APF4_9CLOT</name>
<evidence type="ECO:0000313" key="1">
    <source>
        <dbReference type="EMBL" id="PRR70898.1"/>
    </source>
</evidence>
<protein>
    <submittedName>
        <fullName evidence="1">Uncharacterized protein</fullName>
    </submittedName>
</protein>
<evidence type="ECO:0000313" key="2">
    <source>
        <dbReference type="Proteomes" id="UP000239614"/>
    </source>
</evidence>
<proteinExistence type="predicted"/>
<sequence length="61" mass="7428">MEDWRKRLNDLLEGRIKLFEEDYVHGDPCRYKKDGKWVKAKIDMKKKIIYGLDGEILRRCN</sequence>
<accession>A0A2T0APF4</accession>
<dbReference type="RefSeq" id="WP_106024527.1">
    <property type="nucleotide sequence ID" value="NZ_PVXN01000053.1"/>
</dbReference>
<keyword evidence="2" id="KW-1185">Reference proteome</keyword>
<organism evidence="1 2">
    <name type="scientific">Clostridium thermopalmarium DSM 5974</name>
    <dbReference type="NCBI Taxonomy" id="1121340"/>
    <lineage>
        <taxon>Bacteria</taxon>
        <taxon>Bacillati</taxon>
        <taxon>Bacillota</taxon>
        <taxon>Clostridia</taxon>
        <taxon>Eubacteriales</taxon>
        <taxon>Clostridiaceae</taxon>
        <taxon>Clostridium</taxon>
    </lineage>
</organism>
<dbReference type="AlphaFoldDB" id="A0A2T0APF4"/>
<dbReference type="OrthoDB" id="1928631at2"/>
<reference evidence="1 2" key="1">
    <citation type="submission" date="2018-03" db="EMBL/GenBank/DDBJ databases">
        <title>Genome sequence of Clostridium thermopalmarium DSM 5974.</title>
        <authorList>
            <person name="Poehlein A."/>
            <person name="Daniel R."/>
        </authorList>
    </citation>
    <scope>NUCLEOTIDE SEQUENCE [LARGE SCALE GENOMIC DNA]</scope>
    <source>
        <strain evidence="1 2">DSM 5974</strain>
    </source>
</reference>
<comment type="caution">
    <text evidence="1">The sequence shown here is derived from an EMBL/GenBank/DDBJ whole genome shotgun (WGS) entry which is preliminary data.</text>
</comment>
<gene>
    <name evidence="1" type="ORF">CPAL_19880</name>
</gene>